<accession>A0A382GZI8</accession>
<gene>
    <name evidence="1" type="ORF">METZ01_LOCUS233208</name>
</gene>
<protein>
    <submittedName>
        <fullName evidence="1">Uncharacterized protein</fullName>
    </submittedName>
</protein>
<name>A0A382GZI8_9ZZZZ</name>
<evidence type="ECO:0000313" key="1">
    <source>
        <dbReference type="EMBL" id="SVB80354.1"/>
    </source>
</evidence>
<dbReference type="EMBL" id="UINC01058281">
    <property type="protein sequence ID" value="SVB80354.1"/>
    <property type="molecule type" value="Genomic_DNA"/>
</dbReference>
<dbReference type="AlphaFoldDB" id="A0A382GZI8"/>
<organism evidence="1">
    <name type="scientific">marine metagenome</name>
    <dbReference type="NCBI Taxonomy" id="408172"/>
    <lineage>
        <taxon>unclassified sequences</taxon>
        <taxon>metagenomes</taxon>
        <taxon>ecological metagenomes</taxon>
    </lineage>
</organism>
<sequence length="33" mass="3772">MPQQPQDRATQFNDHHSRLVILDRDGVINADSP</sequence>
<proteinExistence type="predicted"/>
<feature type="non-terminal residue" evidence="1">
    <location>
        <position position="33"/>
    </location>
</feature>
<reference evidence="1" key="1">
    <citation type="submission" date="2018-05" db="EMBL/GenBank/DDBJ databases">
        <authorList>
            <person name="Lanie J.A."/>
            <person name="Ng W.-L."/>
            <person name="Kazmierczak K.M."/>
            <person name="Andrzejewski T.M."/>
            <person name="Davidsen T.M."/>
            <person name="Wayne K.J."/>
            <person name="Tettelin H."/>
            <person name="Glass J.I."/>
            <person name="Rusch D."/>
            <person name="Podicherti R."/>
            <person name="Tsui H.-C.T."/>
            <person name="Winkler M.E."/>
        </authorList>
    </citation>
    <scope>NUCLEOTIDE SEQUENCE</scope>
</reference>